<accession>A0A165SFX3</accession>
<organism evidence="1 2">
    <name type="scientific">Daedalea quercina L-15889</name>
    <dbReference type="NCBI Taxonomy" id="1314783"/>
    <lineage>
        <taxon>Eukaryota</taxon>
        <taxon>Fungi</taxon>
        <taxon>Dikarya</taxon>
        <taxon>Basidiomycota</taxon>
        <taxon>Agaricomycotina</taxon>
        <taxon>Agaricomycetes</taxon>
        <taxon>Polyporales</taxon>
        <taxon>Fomitopsis</taxon>
    </lineage>
</organism>
<dbReference type="AlphaFoldDB" id="A0A165SFX3"/>
<dbReference type="STRING" id="1314783.A0A165SFX3"/>
<dbReference type="Proteomes" id="UP000076727">
    <property type="component" value="Unassembled WGS sequence"/>
</dbReference>
<evidence type="ECO:0000313" key="1">
    <source>
        <dbReference type="EMBL" id="KZT71923.1"/>
    </source>
</evidence>
<gene>
    <name evidence="1" type="ORF">DAEQUDRAFT_78211</name>
</gene>
<reference evidence="1 2" key="1">
    <citation type="journal article" date="2016" name="Mol. Biol. Evol.">
        <title>Comparative Genomics of Early-Diverging Mushroom-Forming Fungi Provides Insights into the Origins of Lignocellulose Decay Capabilities.</title>
        <authorList>
            <person name="Nagy L.G."/>
            <person name="Riley R."/>
            <person name="Tritt A."/>
            <person name="Adam C."/>
            <person name="Daum C."/>
            <person name="Floudas D."/>
            <person name="Sun H."/>
            <person name="Yadav J.S."/>
            <person name="Pangilinan J."/>
            <person name="Larsson K.H."/>
            <person name="Matsuura K."/>
            <person name="Barry K."/>
            <person name="Labutti K."/>
            <person name="Kuo R."/>
            <person name="Ohm R.A."/>
            <person name="Bhattacharya S.S."/>
            <person name="Shirouzu T."/>
            <person name="Yoshinaga Y."/>
            <person name="Martin F.M."/>
            <person name="Grigoriev I.V."/>
            <person name="Hibbett D.S."/>
        </authorList>
    </citation>
    <scope>NUCLEOTIDE SEQUENCE [LARGE SCALE GENOMIC DNA]</scope>
    <source>
        <strain evidence="1 2">L-15889</strain>
    </source>
</reference>
<dbReference type="EMBL" id="KV429043">
    <property type="protein sequence ID" value="KZT71923.1"/>
    <property type="molecule type" value="Genomic_DNA"/>
</dbReference>
<proteinExistence type="predicted"/>
<dbReference type="OrthoDB" id="3364132at2759"/>
<keyword evidence="2" id="KW-1185">Reference proteome</keyword>
<name>A0A165SFX3_9APHY</name>
<protein>
    <submittedName>
        <fullName evidence="1">Uncharacterized protein</fullName>
    </submittedName>
</protein>
<evidence type="ECO:0000313" key="2">
    <source>
        <dbReference type="Proteomes" id="UP000076727"/>
    </source>
</evidence>
<sequence>MTTTHRRWGIREVEDRRRPFMFASLAMTDDDSVAAESETQADVGTVKVKLVYVVEEGQRRFTSKADRIVPGMVHERSKNLGVQCVSCVLAQP</sequence>